<name>A0A7G9YQM9_9EURY</name>
<dbReference type="HAMAP" id="MF_01921">
    <property type="entry name" value="TYW1_archaea"/>
    <property type="match status" value="1"/>
</dbReference>
<evidence type="ECO:0000256" key="8">
    <source>
        <dbReference type="ARBA" id="ARBA00049466"/>
    </source>
</evidence>
<dbReference type="Pfam" id="PF08608">
    <property type="entry name" value="Wyosine_form"/>
    <property type="match status" value="1"/>
</dbReference>
<dbReference type="InterPro" id="IPR007197">
    <property type="entry name" value="rSAM"/>
</dbReference>
<evidence type="ECO:0000256" key="7">
    <source>
        <dbReference type="ARBA" id="ARBA00023239"/>
    </source>
</evidence>
<dbReference type="SFLD" id="SFLDF00284">
    <property type="entry name" value="tRNA_wybutosine-synthesizing"/>
    <property type="match status" value="1"/>
</dbReference>
<dbReference type="PROSITE" id="PS51918">
    <property type="entry name" value="RADICAL_SAM"/>
    <property type="match status" value="1"/>
</dbReference>
<dbReference type="AlphaFoldDB" id="A0A7G9YQM9"/>
<keyword evidence="1 9" id="KW-0004">4Fe-4S</keyword>
<dbReference type="GO" id="GO:0005737">
    <property type="term" value="C:cytoplasm"/>
    <property type="evidence" value="ECO:0007669"/>
    <property type="project" value="UniProtKB-SubCell"/>
</dbReference>
<sequence length="311" mass="35250">MKPELENLLKKHGYHIAGRHSAVKTCHWLNRAIRGEGSCYKSQFYGIRSHRCIQMTPTLSCNHRCLHCWRPVEMPVPLPAPTDWDSPVEIKGSIIREHARLISGYGGSETTDMDALREAQKPDQVAISLAGEPTLYPHLPELIDLFHKDAMTTFVVSNGTQPDMIARIAPTQLYLSLNAPDEDTYLKVCNPCGNFWEEIRESLRVLGRSKTRTRTAVRITLIKGVNMFDPDGYARLLSMCEPDYIEVKAYMHVGFSQKRLDRAAMPDHEEVRLFASEIGDVAGYRIADDSKISRVVLLSRDGSVERIQSRR</sequence>
<feature type="binding site" evidence="9">
    <location>
        <position position="61"/>
    </location>
    <ligand>
        <name>[4Fe-4S] cluster</name>
        <dbReference type="ChEBI" id="CHEBI:49883"/>
        <label>2</label>
        <note>4Fe-4S-S-AdoMet</note>
    </ligand>
</feature>
<evidence type="ECO:0000256" key="9">
    <source>
        <dbReference type="HAMAP-Rule" id="MF_01921"/>
    </source>
</evidence>
<keyword evidence="7 9" id="KW-0456">Lyase</keyword>
<dbReference type="GO" id="GO:0008033">
    <property type="term" value="P:tRNA processing"/>
    <property type="evidence" value="ECO:0007669"/>
    <property type="project" value="UniProtKB-UniRule"/>
</dbReference>
<evidence type="ECO:0000256" key="3">
    <source>
        <dbReference type="ARBA" id="ARBA00022694"/>
    </source>
</evidence>
<dbReference type="Pfam" id="PF04055">
    <property type="entry name" value="Radical_SAM"/>
    <property type="match status" value="1"/>
</dbReference>
<dbReference type="InterPro" id="IPR034556">
    <property type="entry name" value="tRNA_wybutosine-synthase"/>
</dbReference>
<feature type="binding site" evidence="9">
    <location>
        <position position="39"/>
    </location>
    <ligand>
        <name>[4Fe-4S] cluster</name>
        <dbReference type="ChEBI" id="CHEBI:49883"/>
        <label>1</label>
    </ligand>
</feature>
<comment type="cofactor">
    <cofactor evidence="9">
        <name>[4Fe-4S] cluster</name>
        <dbReference type="ChEBI" id="CHEBI:49883"/>
    </cofactor>
    <text evidence="9">Binds 2 [4Fe-4S] clusters. Binds 1 [4Fe-4S] cluster coordinated with 3 cysteines and an exchangeable S-adenosyl-L-methionine.</text>
</comment>
<proteinExistence type="inferred from homology"/>
<comment type="function">
    <text evidence="9">Component of the wyosine derivatives biosynthesis pathway that catalyzes the condensation of N-methylguanine with 2 carbon atoms from pyruvate to form the tricyclic 4-demethylwyosine (imG-14) on guanosine-37 of tRNA(Phe).</text>
</comment>
<dbReference type="GO" id="GO:0046872">
    <property type="term" value="F:metal ion binding"/>
    <property type="evidence" value="ECO:0007669"/>
    <property type="project" value="UniProtKB-KW"/>
</dbReference>
<feature type="binding site" evidence="9">
    <location>
        <position position="65"/>
    </location>
    <ligand>
        <name>[4Fe-4S] cluster</name>
        <dbReference type="ChEBI" id="CHEBI:49883"/>
        <label>2</label>
        <note>4Fe-4S-S-AdoMet</note>
    </ligand>
</feature>
<dbReference type="GO" id="GO:0102521">
    <property type="term" value="F:tRNA-4-demethylwyosine synthase activity"/>
    <property type="evidence" value="ECO:0007669"/>
    <property type="project" value="UniProtKB-EC"/>
</dbReference>
<dbReference type="CDD" id="cd01335">
    <property type="entry name" value="Radical_SAM"/>
    <property type="match status" value="1"/>
</dbReference>
<evidence type="ECO:0000256" key="6">
    <source>
        <dbReference type="ARBA" id="ARBA00023014"/>
    </source>
</evidence>
<dbReference type="PANTHER" id="PTHR13930">
    <property type="entry name" value="S-ADENOSYL-L-METHIONINE-DEPENDENT TRNA 4-DEMETHYLWYOSINE SYNTHASE"/>
    <property type="match status" value="1"/>
</dbReference>
<keyword evidence="4 9" id="KW-0479">Metal-binding</keyword>
<accession>A0A7G9YQM9</accession>
<dbReference type="InterPro" id="IPR013785">
    <property type="entry name" value="Aldolase_TIM"/>
</dbReference>
<keyword evidence="6 9" id="KW-0411">Iron-sulfur</keyword>
<dbReference type="SFLD" id="SFLDG01071">
    <property type="entry name" value="tRNA_wybutosine-synthesizing"/>
    <property type="match status" value="1"/>
</dbReference>
<dbReference type="NCBIfam" id="TIGR03972">
    <property type="entry name" value="rSAM_TYW1"/>
    <property type="match status" value="1"/>
</dbReference>
<evidence type="ECO:0000256" key="4">
    <source>
        <dbReference type="ARBA" id="ARBA00022723"/>
    </source>
</evidence>
<protein>
    <recommendedName>
        <fullName evidence="9">S-adenosyl-L-methionine-dependent tRNA 4-demethylwyosine synthase</fullName>
        <ecNumber evidence="9">4.1.3.44</ecNumber>
    </recommendedName>
    <alternativeName>
        <fullName evidence="9">tRNA wyosine derivatives biosynthesis protein Taw1</fullName>
    </alternativeName>
</protein>
<dbReference type="SFLD" id="SFLDS00029">
    <property type="entry name" value="Radical_SAM"/>
    <property type="match status" value="1"/>
</dbReference>
<dbReference type="SUPFAM" id="SSF102114">
    <property type="entry name" value="Radical SAM enzymes"/>
    <property type="match status" value="1"/>
</dbReference>
<comment type="subunit">
    <text evidence="9">Monomer.</text>
</comment>
<feature type="binding site" evidence="9">
    <location>
        <position position="52"/>
    </location>
    <ligand>
        <name>[4Fe-4S] cluster</name>
        <dbReference type="ChEBI" id="CHEBI:49883"/>
        <label>1</label>
    </ligand>
</feature>
<dbReference type="PANTHER" id="PTHR13930:SF0">
    <property type="entry name" value="S-ADENOSYL-L-METHIONINE-DEPENDENT TRNA 4-DEMETHYLWYOSINE SYNTHASE TYW1-RELATED"/>
    <property type="match status" value="1"/>
</dbReference>
<keyword evidence="2 9" id="KW-0949">S-adenosyl-L-methionine</keyword>
<reference evidence="13" key="1">
    <citation type="submission" date="2020-06" db="EMBL/GenBank/DDBJ databases">
        <title>Unique genomic features of the anaerobic methanotrophic archaea.</title>
        <authorList>
            <person name="Chadwick G.L."/>
            <person name="Skennerton C.T."/>
            <person name="Laso-Perez R."/>
            <person name="Leu A.O."/>
            <person name="Speth D.R."/>
            <person name="Yu H."/>
            <person name="Morgan-Lang C."/>
            <person name="Hatzenpichler R."/>
            <person name="Goudeau D."/>
            <person name="Malmstrom R."/>
            <person name="Brazelton W.J."/>
            <person name="Woyke T."/>
            <person name="Hallam S.J."/>
            <person name="Tyson G.W."/>
            <person name="Wegener G."/>
            <person name="Boetius A."/>
            <person name="Orphan V."/>
        </authorList>
    </citation>
    <scope>NUCLEOTIDE SEQUENCE</scope>
</reference>
<dbReference type="InterPro" id="IPR058240">
    <property type="entry name" value="rSAM_sf"/>
</dbReference>
<evidence type="ECO:0000256" key="2">
    <source>
        <dbReference type="ARBA" id="ARBA00022691"/>
    </source>
</evidence>
<comment type="similarity">
    <text evidence="9">Belongs to the TYW1 family.</text>
</comment>
<dbReference type="InterPro" id="IPR013917">
    <property type="entry name" value="tRNA_wybutosine-synth"/>
</dbReference>
<dbReference type="EMBL" id="MT630846">
    <property type="protein sequence ID" value="QNO43586.1"/>
    <property type="molecule type" value="Genomic_DNA"/>
</dbReference>
<keyword evidence="5 9" id="KW-0408">Iron</keyword>
<feature type="binding site" evidence="9">
    <location>
        <position position="26"/>
    </location>
    <ligand>
        <name>[4Fe-4S] cluster</name>
        <dbReference type="ChEBI" id="CHEBI:49883"/>
        <label>1</label>
    </ligand>
</feature>
<comment type="catalytic activity">
    <reaction evidence="8 9">
        <text>N(1)-methylguanosine(37) in tRNA(Phe) + pyruvate + S-adenosyl-L-methionine = 4-demethylwyosine(37) in tRNA(Phe) + 5'-deoxyadenosine + L-methionine + CO2 + H2O</text>
        <dbReference type="Rhea" id="RHEA:36347"/>
        <dbReference type="Rhea" id="RHEA-COMP:10164"/>
        <dbReference type="Rhea" id="RHEA-COMP:10165"/>
        <dbReference type="ChEBI" id="CHEBI:15361"/>
        <dbReference type="ChEBI" id="CHEBI:15377"/>
        <dbReference type="ChEBI" id="CHEBI:16526"/>
        <dbReference type="ChEBI" id="CHEBI:17319"/>
        <dbReference type="ChEBI" id="CHEBI:57844"/>
        <dbReference type="ChEBI" id="CHEBI:59789"/>
        <dbReference type="ChEBI" id="CHEBI:64315"/>
        <dbReference type="ChEBI" id="CHEBI:73542"/>
        <dbReference type="EC" id="4.1.3.44"/>
    </reaction>
</comment>
<feature type="binding site" evidence="9">
    <location>
        <position position="68"/>
    </location>
    <ligand>
        <name>[4Fe-4S] cluster</name>
        <dbReference type="ChEBI" id="CHEBI:49883"/>
        <label>2</label>
        <note>4Fe-4S-S-AdoMet</note>
    </ligand>
</feature>
<comment type="subcellular location">
    <subcellularLocation>
        <location evidence="9">Cytoplasm</location>
    </subcellularLocation>
</comment>
<gene>
    <name evidence="9 13" type="primary">taw1</name>
    <name evidence="13" type="ORF">CCHAJIPP_00001</name>
    <name evidence="12" type="ORF">FAIAHACK_00007</name>
    <name evidence="11" type="ORF">MNENOFAE_00005</name>
</gene>
<evidence type="ECO:0000259" key="10">
    <source>
        <dbReference type="PROSITE" id="PS51918"/>
    </source>
</evidence>
<feature type="domain" description="Radical SAM core" evidence="10">
    <location>
        <begin position="45"/>
        <end position="285"/>
    </location>
</feature>
<dbReference type="EMBL" id="MT630996">
    <property type="protein sequence ID" value="QNO44670.1"/>
    <property type="molecule type" value="Genomic_DNA"/>
</dbReference>
<dbReference type="GO" id="GO:0051539">
    <property type="term" value="F:4 iron, 4 sulfur cluster binding"/>
    <property type="evidence" value="ECO:0007669"/>
    <property type="project" value="UniProtKB-UniRule"/>
</dbReference>
<keyword evidence="3 9" id="KW-0819">tRNA processing</keyword>
<dbReference type="EC" id="4.1.3.44" evidence="9"/>
<keyword evidence="9" id="KW-0963">Cytoplasm</keyword>
<dbReference type="EMBL" id="MT631421">
    <property type="protein sequence ID" value="QNO50313.1"/>
    <property type="molecule type" value="Genomic_DNA"/>
</dbReference>
<dbReference type="InterPro" id="IPR023993">
    <property type="entry name" value="TYW1_archaea"/>
</dbReference>
<evidence type="ECO:0000256" key="5">
    <source>
        <dbReference type="ARBA" id="ARBA00023004"/>
    </source>
</evidence>
<evidence type="ECO:0000313" key="12">
    <source>
        <dbReference type="EMBL" id="QNO44670.1"/>
    </source>
</evidence>
<organism evidence="13">
    <name type="scientific">Candidatus Methanogaster sp. ANME-2c ERB4</name>
    <dbReference type="NCBI Taxonomy" id="2759911"/>
    <lineage>
        <taxon>Archaea</taxon>
        <taxon>Methanobacteriati</taxon>
        <taxon>Methanobacteriota</taxon>
        <taxon>Stenosarchaea group</taxon>
        <taxon>Methanomicrobia</taxon>
        <taxon>Methanosarcinales</taxon>
        <taxon>ANME-2 cluster</taxon>
        <taxon>Candidatus Methanogasteraceae</taxon>
        <taxon>Candidatus Methanogaster</taxon>
    </lineage>
</organism>
<evidence type="ECO:0000313" key="11">
    <source>
        <dbReference type="EMBL" id="QNO43586.1"/>
    </source>
</evidence>
<evidence type="ECO:0000313" key="13">
    <source>
        <dbReference type="EMBL" id="QNO50313.1"/>
    </source>
</evidence>
<dbReference type="Gene3D" id="3.20.20.70">
    <property type="entry name" value="Aldolase class I"/>
    <property type="match status" value="1"/>
</dbReference>
<evidence type="ECO:0000256" key="1">
    <source>
        <dbReference type="ARBA" id="ARBA00022485"/>
    </source>
</evidence>